<dbReference type="RefSeq" id="WP_151118751.1">
    <property type="nucleotide sequence ID" value="NZ_CP042582.1"/>
</dbReference>
<evidence type="ECO:0000313" key="2">
    <source>
        <dbReference type="Proteomes" id="UP000325797"/>
    </source>
</evidence>
<proteinExistence type="predicted"/>
<dbReference type="EMBL" id="CP042582">
    <property type="protein sequence ID" value="QEX23359.1"/>
    <property type="molecule type" value="Genomic_DNA"/>
</dbReference>
<sequence>MNDLTIAFNTARVSAMKKKKTRNYTIRHHTLDNTAEINLTAAQARLARIGGRAVSASIVVRRALEVLMSRLDAADGSPEQEAAEVAALLKHTH</sequence>
<dbReference type="OrthoDB" id="9880564at2"/>
<gene>
    <name evidence="1" type="ORF">FRZ61_32970</name>
</gene>
<dbReference type="KEGG" id="hadh:FRZ61_32970"/>
<evidence type="ECO:0000313" key="1">
    <source>
        <dbReference type="EMBL" id="QEX23359.1"/>
    </source>
</evidence>
<keyword evidence="2" id="KW-1185">Reference proteome</keyword>
<name>A0A5J6N0L7_9PROT</name>
<dbReference type="AlphaFoldDB" id="A0A5J6N0L7"/>
<reference evidence="1 2" key="1">
    <citation type="submission" date="2019-08" db="EMBL/GenBank/DDBJ databases">
        <title>Hyperibacter terrae gen. nov., sp. nov. and Hyperibacter viscosus sp. nov., two new members in the family Rhodospirillaceae isolated from the rhizosphere of Hypericum perforatum.</title>
        <authorList>
            <person name="Noviana Z."/>
        </authorList>
    </citation>
    <scope>NUCLEOTIDE SEQUENCE [LARGE SCALE GENOMIC DNA]</scope>
    <source>
        <strain evidence="1 2">R5959</strain>
    </source>
</reference>
<protein>
    <submittedName>
        <fullName evidence="1">Uncharacterized protein</fullName>
    </submittedName>
</protein>
<organism evidence="1 2">
    <name type="scientific">Hypericibacter adhaerens</name>
    <dbReference type="NCBI Taxonomy" id="2602016"/>
    <lineage>
        <taxon>Bacteria</taxon>
        <taxon>Pseudomonadati</taxon>
        <taxon>Pseudomonadota</taxon>
        <taxon>Alphaproteobacteria</taxon>
        <taxon>Rhodospirillales</taxon>
        <taxon>Dongiaceae</taxon>
        <taxon>Hypericibacter</taxon>
    </lineage>
</organism>
<accession>A0A5J6N0L7</accession>
<dbReference type="Proteomes" id="UP000325797">
    <property type="component" value="Chromosome"/>
</dbReference>